<evidence type="ECO:0000313" key="8">
    <source>
        <dbReference type="Proteomes" id="UP000632195"/>
    </source>
</evidence>
<dbReference type="Proteomes" id="UP000632195">
    <property type="component" value="Unassembled WGS sequence"/>
</dbReference>
<dbReference type="Pfam" id="PF13520">
    <property type="entry name" value="AA_permease_2"/>
    <property type="match status" value="1"/>
</dbReference>
<feature type="transmembrane region" description="Helical" evidence="6">
    <location>
        <begin position="161"/>
        <end position="181"/>
    </location>
</feature>
<dbReference type="EMBL" id="BMNY01000001">
    <property type="protein sequence ID" value="GGM70390.1"/>
    <property type="molecule type" value="Genomic_DNA"/>
</dbReference>
<name>A0AA37BQM1_9ARCH</name>
<feature type="transmembrane region" description="Helical" evidence="6">
    <location>
        <begin position="281"/>
        <end position="305"/>
    </location>
</feature>
<dbReference type="GO" id="GO:0005886">
    <property type="term" value="C:plasma membrane"/>
    <property type="evidence" value="ECO:0007669"/>
    <property type="project" value="UniProtKB-SubCell"/>
</dbReference>
<evidence type="ECO:0000256" key="4">
    <source>
        <dbReference type="ARBA" id="ARBA00022989"/>
    </source>
</evidence>
<dbReference type="PIRSF" id="PIRSF006060">
    <property type="entry name" value="AA_transporter"/>
    <property type="match status" value="1"/>
</dbReference>
<dbReference type="Gene3D" id="1.20.1740.10">
    <property type="entry name" value="Amino acid/polyamine transporter I"/>
    <property type="match status" value="1"/>
</dbReference>
<feature type="transmembrane region" description="Helical" evidence="6">
    <location>
        <begin position="101"/>
        <end position="120"/>
    </location>
</feature>
<evidence type="ECO:0000256" key="3">
    <source>
        <dbReference type="ARBA" id="ARBA00022692"/>
    </source>
</evidence>
<evidence type="ECO:0000256" key="6">
    <source>
        <dbReference type="SAM" id="Phobius"/>
    </source>
</evidence>
<feature type="transmembrane region" description="Helical" evidence="6">
    <location>
        <begin position="346"/>
        <end position="366"/>
    </location>
</feature>
<dbReference type="PANTHER" id="PTHR42770">
    <property type="entry name" value="AMINO ACID TRANSPORTER-RELATED"/>
    <property type="match status" value="1"/>
</dbReference>
<feature type="transmembrane region" description="Helical" evidence="6">
    <location>
        <begin position="236"/>
        <end position="256"/>
    </location>
</feature>
<feature type="transmembrane region" description="Helical" evidence="6">
    <location>
        <begin position="21"/>
        <end position="42"/>
    </location>
</feature>
<feature type="transmembrane region" description="Helical" evidence="6">
    <location>
        <begin position="417"/>
        <end position="436"/>
    </location>
</feature>
<keyword evidence="2" id="KW-1003">Cell membrane</keyword>
<dbReference type="InterPro" id="IPR050367">
    <property type="entry name" value="APC_superfamily"/>
</dbReference>
<keyword evidence="3 6" id="KW-0812">Transmembrane</keyword>
<keyword evidence="4 6" id="KW-1133">Transmembrane helix</keyword>
<feature type="transmembrane region" description="Helical" evidence="6">
    <location>
        <begin position="48"/>
        <end position="68"/>
    </location>
</feature>
<reference evidence="7" key="1">
    <citation type="journal article" date="2014" name="Int. J. Syst. Evol. Microbiol.">
        <title>Complete genome sequence of Corynebacterium casei LMG S-19264T (=DSM 44701T), isolated from a smear-ripened cheese.</title>
        <authorList>
            <consortium name="US DOE Joint Genome Institute (JGI-PGF)"/>
            <person name="Walter F."/>
            <person name="Albersmeier A."/>
            <person name="Kalinowski J."/>
            <person name="Ruckert C."/>
        </authorList>
    </citation>
    <scope>NUCLEOTIDE SEQUENCE</scope>
    <source>
        <strain evidence="7">JCM 13583</strain>
    </source>
</reference>
<keyword evidence="8" id="KW-1185">Reference proteome</keyword>
<evidence type="ECO:0000256" key="1">
    <source>
        <dbReference type="ARBA" id="ARBA00004651"/>
    </source>
</evidence>
<gene>
    <name evidence="7" type="ORF">GCM10007108_05610</name>
</gene>
<reference evidence="7" key="2">
    <citation type="submission" date="2022-09" db="EMBL/GenBank/DDBJ databases">
        <authorList>
            <person name="Sun Q."/>
            <person name="Ohkuma M."/>
        </authorList>
    </citation>
    <scope>NUCLEOTIDE SEQUENCE</scope>
    <source>
        <strain evidence="7">JCM 13583</strain>
    </source>
</reference>
<sequence>MQNNVSNTTGLRRNSVSFAGMVMLTLAGVLAIIGPIEIASFIGDAGPAAMWPVILGYLLFVLVSLPILEYTRIAPFAGGYYGLAELGFGRKAGKFTSLSNYFFYNFWQMANAFFIGWLAIDTVYIIYGIMLPIWFWLLICVLTLVITLVMTIQPARLLSRILVIVMVATTVLVTAFTIYVIARSPYNSAYYINPANSPSGFTGIALATAVLGFYLFAGYGAALFYGEEGVQARRTLWKAVYVGLTISAVVIALSAYSEVVSVPKSDLANVGQASIPQLVTWIHYIPAGVLVGLNMFILVVSMIAYGAGGGSQARLLWAMSRDNFIKSQWLRKLDEKTQVPRRAAMVNFAFALFTVLVVAAVLVKVYGYNADTVSLGFFVAGTTSTILWYFHHFVPEFGLYAFLSRHREIKFSTARKVLSGLVVPIGGTALFVYTFYEGIIGNLVEPYFGFVVMALLIVVGVIAYTLYKARKGELGESVVSYMVAEAGREGGER</sequence>
<proteinExistence type="predicted"/>
<evidence type="ECO:0000313" key="7">
    <source>
        <dbReference type="EMBL" id="GGM70390.1"/>
    </source>
</evidence>
<feature type="transmembrane region" description="Helical" evidence="6">
    <location>
        <begin position="201"/>
        <end position="224"/>
    </location>
</feature>
<comment type="caution">
    <text evidence="7">The sequence shown here is derived from an EMBL/GenBank/DDBJ whole genome shotgun (WGS) entry which is preliminary data.</text>
</comment>
<protein>
    <submittedName>
        <fullName evidence="7">Amino acid transporter</fullName>
    </submittedName>
</protein>
<feature type="transmembrane region" description="Helical" evidence="6">
    <location>
        <begin position="386"/>
        <end position="405"/>
    </location>
</feature>
<keyword evidence="5 6" id="KW-0472">Membrane</keyword>
<comment type="subcellular location">
    <subcellularLocation>
        <location evidence="1">Cell membrane</location>
        <topology evidence="1">Multi-pass membrane protein</topology>
    </subcellularLocation>
</comment>
<organism evidence="7 8">
    <name type="scientific">Thermogymnomonas acidicola</name>
    <dbReference type="NCBI Taxonomy" id="399579"/>
    <lineage>
        <taxon>Archaea</taxon>
        <taxon>Methanobacteriati</taxon>
        <taxon>Thermoplasmatota</taxon>
        <taxon>Thermoplasmata</taxon>
        <taxon>Thermoplasmatales</taxon>
        <taxon>Thermogymnomonas</taxon>
    </lineage>
</organism>
<evidence type="ECO:0000256" key="2">
    <source>
        <dbReference type="ARBA" id="ARBA00022475"/>
    </source>
</evidence>
<feature type="transmembrane region" description="Helical" evidence="6">
    <location>
        <begin position="448"/>
        <end position="467"/>
    </location>
</feature>
<dbReference type="AlphaFoldDB" id="A0AA37BQM1"/>
<dbReference type="GO" id="GO:0022857">
    <property type="term" value="F:transmembrane transporter activity"/>
    <property type="evidence" value="ECO:0007669"/>
    <property type="project" value="InterPro"/>
</dbReference>
<evidence type="ECO:0000256" key="5">
    <source>
        <dbReference type="ARBA" id="ARBA00023136"/>
    </source>
</evidence>
<dbReference type="InterPro" id="IPR002293">
    <property type="entry name" value="AA/rel_permease1"/>
</dbReference>
<feature type="transmembrane region" description="Helical" evidence="6">
    <location>
        <begin position="126"/>
        <end position="149"/>
    </location>
</feature>
<accession>A0AA37BQM1</accession>
<dbReference type="PANTHER" id="PTHR42770:SF7">
    <property type="entry name" value="MEMBRANE PROTEIN"/>
    <property type="match status" value="1"/>
</dbReference>